<evidence type="ECO:0000256" key="1">
    <source>
        <dbReference type="ARBA" id="ARBA00000085"/>
    </source>
</evidence>
<geneLocation type="plasmid" evidence="12 13">
    <name>unnamed1</name>
</geneLocation>
<dbReference type="Pfam" id="PF13424">
    <property type="entry name" value="TPR_12"/>
    <property type="match status" value="1"/>
</dbReference>
<keyword evidence="4" id="KW-0808">Transferase</keyword>
<keyword evidence="9" id="KW-0812">Transmembrane</keyword>
<dbReference type="Gene3D" id="3.30.565.10">
    <property type="entry name" value="Histidine kinase-like ATPase, C-terminal domain"/>
    <property type="match status" value="1"/>
</dbReference>
<reference evidence="12 13" key="1">
    <citation type="submission" date="2018-07" db="EMBL/GenBank/DDBJ databases">
        <title>Genome sequencing of Runella.</title>
        <authorList>
            <person name="Baek M.-G."/>
            <person name="Yi H."/>
        </authorList>
    </citation>
    <scope>NUCLEOTIDE SEQUENCE [LARGE SCALE GENOMIC DNA]</scope>
    <source>
        <strain evidence="12 13">HYN0085</strain>
        <plasmid evidence="12 13">unnamed1</plasmid>
    </source>
</reference>
<evidence type="ECO:0000256" key="8">
    <source>
        <dbReference type="ARBA" id="ARBA00023012"/>
    </source>
</evidence>
<evidence type="ECO:0000313" key="13">
    <source>
        <dbReference type="Proteomes" id="UP000251993"/>
    </source>
</evidence>
<accession>A0A344TT27</accession>
<keyword evidence="8" id="KW-0902">Two-component regulatory system</keyword>
<keyword evidence="6" id="KW-0418">Kinase</keyword>
<feature type="domain" description="Histidine kinase/HSP90-like ATPase" evidence="10">
    <location>
        <begin position="555"/>
        <end position="636"/>
    </location>
</feature>
<protein>
    <recommendedName>
        <fullName evidence="2">histidine kinase</fullName>
        <ecNumber evidence="2">2.7.13.3</ecNumber>
    </recommendedName>
</protein>
<keyword evidence="9" id="KW-0472">Membrane</keyword>
<dbReference type="GO" id="GO:0016020">
    <property type="term" value="C:membrane"/>
    <property type="evidence" value="ECO:0007669"/>
    <property type="project" value="InterPro"/>
</dbReference>
<evidence type="ECO:0000256" key="2">
    <source>
        <dbReference type="ARBA" id="ARBA00012438"/>
    </source>
</evidence>
<dbReference type="InterPro" id="IPR036890">
    <property type="entry name" value="HATPase_C_sf"/>
</dbReference>
<dbReference type="InterPro" id="IPR019734">
    <property type="entry name" value="TPR_rpt"/>
</dbReference>
<comment type="catalytic activity">
    <reaction evidence="1">
        <text>ATP + protein L-histidine = ADP + protein N-phospho-L-histidine.</text>
        <dbReference type="EC" id="2.7.13.3"/>
    </reaction>
</comment>
<gene>
    <name evidence="12" type="ORF">DR864_28405</name>
</gene>
<dbReference type="GO" id="GO:0046983">
    <property type="term" value="F:protein dimerization activity"/>
    <property type="evidence" value="ECO:0007669"/>
    <property type="project" value="InterPro"/>
</dbReference>
<evidence type="ECO:0000256" key="9">
    <source>
        <dbReference type="SAM" id="Phobius"/>
    </source>
</evidence>
<dbReference type="Pfam" id="PF02518">
    <property type="entry name" value="HATPase_c"/>
    <property type="match status" value="1"/>
</dbReference>
<dbReference type="PANTHER" id="PTHR24421:SF10">
    <property type="entry name" value="NITRATE_NITRITE SENSOR PROTEIN NARQ"/>
    <property type="match status" value="1"/>
</dbReference>
<dbReference type="GO" id="GO:0005524">
    <property type="term" value="F:ATP binding"/>
    <property type="evidence" value="ECO:0007669"/>
    <property type="project" value="UniProtKB-KW"/>
</dbReference>
<dbReference type="PANTHER" id="PTHR24421">
    <property type="entry name" value="NITRATE/NITRITE SENSOR PROTEIN NARX-RELATED"/>
    <property type="match status" value="1"/>
</dbReference>
<proteinExistence type="predicted"/>
<evidence type="ECO:0000313" key="12">
    <source>
        <dbReference type="EMBL" id="AXE21798.1"/>
    </source>
</evidence>
<evidence type="ECO:0000256" key="5">
    <source>
        <dbReference type="ARBA" id="ARBA00022741"/>
    </source>
</evidence>
<dbReference type="InterPro" id="IPR003594">
    <property type="entry name" value="HATPase_dom"/>
</dbReference>
<keyword evidence="13" id="KW-1185">Reference proteome</keyword>
<dbReference type="SUPFAM" id="SSF55874">
    <property type="entry name" value="ATPase domain of HSP90 chaperone/DNA topoisomerase II/histidine kinase"/>
    <property type="match status" value="1"/>
</dbReference>
<dbReference type="EC" id="2.7.13.3" evidence="2"/>
<keyword evidence="3" id="KW-0597">Phosphoprotein</keyword>
<dbReference type="KEGG" id="run:DR864_28405"/>
<dbReference type="AlphaFoldDB" id="A0A344TT27"/>
<dbReference type="InterPro" id="IPR050482">
    <property type="entry name" value="Sensor_HK_TwoCompSys"/>
</dbReference>
<organism evidence="12 13">
    <name type="scientific">Runella rosea</name>
    <dbReference type="NCBI Taxonomy" id="2259595"/>
    <lineage>
        <taxon>Bacteria</taxon>
        <taxon>Pseudomonadati</taxon>
        <taxon>Bacteroidota</taxon>
        <taxon>Cytophagia</taxon>
        <taxon>Cytophagales</taxon>
        <taxon>Spirosomataceae</taxon>
        <taxon>Runella</taxon>
    </lineage>
</organism>
<keyword evidence="7" id="KW-0067">ATP-binding</keyword>
<name>A0A344TT27_9BACT</name>
<dbReference type="InterPro" id="IPR011712">
    <property type="entry name" value="Sig_transdc_His_kin_sub3_dim/P"/>
</dbReference>
<dbReference type="Gene3D" id="1.25.40.10">
    <property type="entry name" value="Tetratricopeptide repeat domain"/>
    <property type="match status" value="1"/>
</dbReference>
<dbReference type="Gene3D" id="1.20.5.1930">
    <property type="match status" value="1"/>
</dbReference>
<sequence>MRLSKWIYSCFGLSTVGIVVLTTFLFFHKGLAQRKSLTDLKSELQKAKTDTALTKSYYGLAMDYYFPLARTDSLKRISKEISALNQKTNWPNGLYLEHLLNGAIAKLNGNFYEATQLYFQALRIAEQRKDNAQLARCNYELGNCYSLLEQLRVSTIHYQRAIKLSKLVNNQELLGWCCNNIAQDYAAQKKFTPALEYYREALSVFEKIDLLTGKANVLENLGTLFYLQSNYPKAEEYLLRSNKMFIQLNRSKYMIANNYVRLAETNLALNKTIKSIQYANKSIEIASENTYSELLMQAHDILYLSYKKLSRNAEALTHFEKKIYYQNLKNQDEKTRMINALKLDYENKKHLEINQLQKKELTLEKKVNFILKAGVITFIIFVLALLIVINKIKKQNRLIVFQRDEIKDLNVSLEKKVLERTHELSIANQELIKKNAEIEDAIFNGQKIERKRFASELHDNLGATLTSVKWRLEAINKHNLPPKEQRNYESIVESLKNVYSDVRFISHNLLPTELEREGLIGALSKLVSDINNSGKILIHIQNDGIELDKKVAFEVYNILMEILGNILKHADATFVKISLIKMNERFKVTVKDNGRGFDIDHTSNGVGIQNIKERAKSISADITFISKTDKGTEIIMIV</sequence>
<evidence type="ECO:0000256" key="4">
    <source>
        <dbReference type="ARBA" id="ARBA00022679"/>
    </source>
</evidence>
<dbReference type="InterPro" id="IPR011990">
    <property type="entry name" value="TPR-like_helical_dom_sf"/>
</dbReference>
<evidence type="ECO:0000256" key="6">
    <source>
        <dbReference type="ARBA" id="ARBA00022777"/>
    </source>
</evidence>
<feature type="transmembrane region" description="Helical" evidence="9">
    <location>
        <begin position="369"/>
        <end position="389"/>
    </location>
</feature>
<evidence type="ECO:0000259" key="10">
    <source>
        <dbReference type="Pfam" id="PF02518"/>
    </source>
</evidence>
<dbReference type="SMART" id="SM00028">
    <property type="entry name" value="TPR"/>
    <property type="match status" value="5"/>
</dbReference>
<feature type="transmembrane region" description="Helical" evidence="9">
    <location>
        <begin position="6"/>
        <end position="27"/>
    </location>
</feature>
<dbReference type="CDD" id="cd16917">
    <property type="entry name" value="HATPase_UhpB-NarQ-NarX-like"/>
    <property type="match status" value="1"/>
</dbReference>
<dbReference type="Pfam" id="PF07730">
    <property type="entry name" value="HisKA_3"/>
    <property type="match status" value="1"/>
</dbReference>
<feature type="domain" description="Signal transduction histidine kinase subgroup 3 dimerisation and phosphoacceptor" evidence="11">
    <location>
        <begin position="449"/>
        <end position="514"/>
    </location>
</feature>
<keyword evidence="5" id="KW-0547">Nucleotide-binding</keyword>
<keyword evidence="9" id="KW-1133">Transmembrane helix</keyword>
<keyword evidence="12" id="KW-0614">Plasmid</keyword>
<dbReference type="SUPFAM" id="SSF48452">
    <property type="entry name" value="TPR-like"/>
    <property type="match status" value="1"/>
</dbReference>
<evidence type="ECO:0000256" key="3">
    <source>
        <dbReference type="ARBA" id="ARBA00022553"/>
    </source>
</evidence>
<dbReference type="EMBL" id="CP030851">
    <property type="protein sequence ID" value="AXE21798.1"/>
    <property type="molecule type" value="Genomic_DNA"/>
</dbReference>
<dbReference type="OrthoDB" id="613934at2"/>
<evidence type="ECO:0000256" key="7">
    <source>
        <dbReference type="ARBA" id="ARBA00022840"/>
    </source>
</evidence>
<dbReference type="GO" id="GO:0000155">
    <property type="term" value="F:phosphorelay sensor kinase activity"/>
    <property type="evidence" value="ECO:0007669"/>
    <property type="project" value="InterPro"/>
</dbReference>
<evidence type="ECO:0000259" key="11">
    <source>
        <dbReference type="Pfam" id="PF07730"/>
    </source>
</evidence>
<dbReference type="Proteomes" id="UP000251993">
    <property type="component" value="Plasmid unnamed1"/>
</dbReference>